<accession>A0ABV3IUJ8</accession>
<keyword evidence="4" id="KW-0547">Nucleotide-binding</keyword>
<dbReference type="EMBL" id="JBFASG010000011">
    <property type="protein sequence ID" value="MEV4923910.1"/>
    <property type="molecule type" value="Genomic_DNA"/>
</dbReference>
<reference evidence="11 12" key="1">
    <citation type="submission" date="2024-06" db="EMBL/GenBank/DDBJ databases">
        <title>The Natural Products Discovery Center: Release of the First 8490 Sequenced Strains for Exploring Actinobacteria Biosynthetic Diversity.</title>
        <authorList>
            <person name="Kalkreuter E."/>
            <person name="Kautsar S.A."/>
            <person name="Yang D."/>
            <person name="Bader C.D."/>
            <person name="Teijaro C.N."/>
            <person name="Fluegel L."/>
            <person name="Davis C.M."/>
            <person name="Simpson J.R."/>
            <person name="Lauterbach L."/>
            <person name="Steele A.D."/>
            <person name="Gui C."/>
            <person name="Meng S."/>
            <person name="Li G."/>
            <person name="Viehrig K."/>
            <person name="Ye F."/>
            <person name="Su P."/>
            <person name="Kiefer A.F."/>
            <person name="Nichols A."/>
            <person name="Cepeda A.J."/>
            <person name="Yan W."/>
            <person name="Fan B."/>
            <person name="Jiang Y."/>
            <person name="Adhikari A."/>
            <person name="Zheng C.-J."/>
            <person name="Schuster L."/>
            <person name="Cowan T.M."/>
            <person name="Smanski M.J."/>
            <person name="Chevrette M.G."/>
            <person name="De Carvalho L.P.S."/>
            <person name="Shen B."/>
        </authorList>
    </citation>
    <scope>NUCLEOTIDE SEQUENCE [LARGE SCALE GENOMIC DNA]</scope>
    <source>
        <strain evidence="11 12">NPDC053791</strain>
    </source>
</reference>
<keyword evidence="3" id="KW-0808">Transferase</keyword>
<feature type="compositionally biased region" description="Gly residues" evidence="9">
    <location>
        <begin position="66"/>
        <end position="75"/>
    </location>
</feature>
<keyword evidence="12" id="KW-1185">Reference proteome</keyword>
<evidence type="ECO:0000256" key="3">
    <source>
        <dbReference type="ARBA" id="ARBA00022679"/>
    </source>
</evidence>
<evidence type="ECO:0000256" key="8">
    <source>
        <dbReference type="ARBA" id="ARBA00048679"/>
    </source>
</evidence>
<dbReference type="EC" id="2.7.11.1" evidence="1"/>
<dbReference type="SMART" id="SM00220">
    <property type="entry name" value="S_TKc"/>
    <property type="match status" value="1"/>
</dbReference>
<dbReference type="Gene3D" id="1.10.510.10">
    <property type="entry name" value="Transferase(Phosphotransferase) domain 1"/>
    <property type="match status" value="1"/>
</dbReference>
<dbReference type="PROSITE" id="PS50011">
    <property type="entry name" value="PROTEIN_KINASE_DOM"/>
    <property type="match status" value="1"/>
</dbReference>
<comment type="catalytic activity">
    <reaction evidence="8">
        <text>L-seryl-[protein] + ATP = O-phospho-L-seryl-[protein] + ADP + H(+)</text>
        <dbReference type="Rhea" id="RHEA:17989"/>
        <dbReference type="Rhea" id="RHEA-COMP:9863"/>
        <dbReference type="Rhea" id="RHEA-COMP:11604"/>
        <dbReference type="ChEBI" id="CHEBI:15378"/>
        <dbReference type="ChEBI" id="CHEBI:29999"/>
        <dbReference type="ChEBI" id="CHEBI:30616"/>
        <dbReference type="ChEBI" id="CHEBI:83421"/>
        <dbReference type="ChEBI" id="CHEBI:456216"/>
        <dbReference type="EC" id="2.7.11.1"/>
    </reaction>
</comment>
<dbReference type="PANTHER" id="PTHR24363:SF0">
    <property type="entry name" value="SERINE_THREONINE KINASE LIKE DOMAIN CONTAINING 1"/>
    <property type="match status" value="1"/>
</dbReference>
<dbReference type="InterPro" id="IPR011009">
    <property type="entry name" value="Kinase-like_dom_sf"/>
</dbReference>
<dbReference type="Gene3D" id="3.30.200.20">
    <property type="entry name" value="Phosphorylase Kinase, domain 1"/>
    <property type="match status" value="1"/>
</dbReference>
<feature type="region of interest" description="Disordered" evidence="9">
    <location>
        <begin position="37"/>
        <end position="149"/>
    </location>
</feature>
<evidence type="ECO:0000256" key="7">
    <source>
        <dbReference type="ARBA" id="ARBA00047899"/>
    </source>
</evidence>
<feature type="compositionally biased region" description="Low complexity" evidence="9">
    <location>
        <begin position="49"/>
        <end position="65"/>
    </location>
</feature>
<sequence>MVSGACQRPGCAGSYEDVGGGELYCDTCGLAPVVSPNGSVGSPATGVTRGAAGASSKGSGPQSGSKGSGSGGSGSQGSSRSGSARSASSRRSVSGRLSRSRPVSEGSAPSSSRAVSVRSSGSVPAGSGRGKLGAGLVKVPEVPRPDPRAAVLENPEVPERKRFCSRGDCGAAVGRARGDRPGRTEGFCTKCGHPYSFVPKLRAGDVVHGQYEVAGCLAHGGLGWIYLAIDRAVSDRWVVLKGLLDTGDEDALAVAVSERRFLAEIEHANIVRIYNFVEHLDQRTGSLDGYIVMEYVGGRSLKEIANARRAPDGRRDPLPVAQACAYGIEALEALGHLHSRNLLYCDFKVDNAIQQQDQLKLIDMGAVRRMDDHDSAIYGTVGYQAPEVAEVGPSVASDLYTVARTLAVLTFDFQGYTNVFADRLPDPDHIEVFSRYESFYRLLVRATDPDPARRFASAVEMADQLTGVLREVVALETGRPRPALSTLFGPELRVVDTRLFAEADGEVSALGGRVPAGRRALPSGAAEAAGTPASPPVAALDARAAALALPVPLVDPGDPNAGFLAGLIASQPAELYAALQTAPAESPELRLRRIRAQLELGEEAQASHALESLEAAHPGDRRIVWYRGLHALVRGDKETAALSFDAVYDAFPGEPAPKLALGVCAEVLGQLDNAAEYYRLVWATDPSYVSAAFGLARVRLAGGDRPGAVRALESVPEASIHYTAARVAAVRARLRRRSPQEPLLDDLVAAAGQVERLADFGLDAVRRERLSAEVLGSALDWVLSGSPGAGGGPPAARPGALLGRGLDERELRFGLERSYRVLARLAQRGEERIELVERANRFRPRTWV</sequence>
<comment type="caution">
    <text evidence="11">The sequence shown here is derived from an EMBL/GenBank/DDBJ whole genome shotgun (WGS) entry which is preliminary data.</text>
</comment>
<evidence type="ECO:0000313" key="11">
    <source>
        <dbReference type="EMBL" id="MEV4923910.1"/>
    </source>
</evidence>
<dbReference type="CDD" id="cd14014">
    <property type="entry name" value="STKc_PknB_like"/>
    <property type="match status" value="1"/>
</dbReference>
<organism evidence="11 12">
    <name type="scientific">Streptomyces roseoverticillatus</name>
    <dbReference type="NCBI Taxonomy" id="66429"/>
    <lineage>
        <taxon>Bacteria</taxon>
        <taxon>Bacillati</taxon>
        <taxon>Actinomycetota</taxon>
        <taxon>Actinomycetes</taxon>
        <taxon>Kitasatosporales</taxon>
        <taxon>Streptomycetaceae</taxon>
        <taxon>Streptomyces</taxon>
    </lineage>
</organism>
<dbReference type="Pfam" id="PF16919">
    <property type="entry name" value="PknG_rubred"/>
    <property type="match status" value="1"/>
</dbReference>
<keyword evidence="6" id="KW-0067">ATP-binding</keyword>
<gene>
    <name evidence="11" type="ORF">AB0L03_13840</name>
</gene>
<evidence type="ECO:0000256" key="1">
    <source>
        <dbReference type="ARBA" id="ARBA00012513"/>
    </source>
</evidence>
<evidence type="ECO:0000313" key="12">
    <source>
        <dbReference type="Proteomes" id="UP001552479"/>
    </source>
</evidence>
<dbReference type="Pfam" id="PF16918">
    <property type="entry name" value="PknG_TPR"/>
    <property type="match status" value="1"/>
</dbReference>
<evidence type="ECO:0000259" key="10">
    <source>
        <dbReference type="PROSITE" id="PS50011"/>
    </source>
</evidence>
<dbReference type="Gene3D" id="1.25.40.10">
    <property type="entry name" value="Tetratricopeptide repeat domain"/>
    <property type="match status" value="1"/>
</dbReference>
<name>A0ABV3IUJ8_9ACTN</name>
<feature type="compositionally biased region" description="Low complexity" evidence="9">
    <location>
        <begin position="76"/>
        <end position="126"/>
    </location>
</feature>
<feature type="domain" description="Protein kinase" evidence="10">
    <location>
        <begin position="211"/>
        <end position="492"/>
    </location>
</feature>
<evidence type="ECO:0000256" key="5">
    <source>
        <dbReference type="ARBA" id="ARBA00022777"/>
    </source>
</evidence>
<dbReference type="InterPro" id="IPR000719">
    <property type="entry name" value="Prot_kinase_dom"/>
</dbReference>
<keyword evidence="2" id="KW-0723">Serine/threonine-protein kinase</keyword>
<evidence type="ECO:0000256" key="6">
    <source>
        <dbReference type="ARBA" id="ARBA00022840"/>
    </source>
</evidence>
<dbReference type="InterPro" id="IPR031636">
    <property type="entry name" value="PknG_TPR"/>
</dbReference>
<dbReference type="InterPro" id="IPR011990">
    <property type="entry name" value="TPR-like_helical_dom_sf"/>
</dbReference>
<dbReference type="Proteomes" id="UP001552479">
    <property type="component" value="Unassembled WGS sequence"/>
</dbReference>
<evidence type="ECO:0000256" key="4">
    <source>
        <dbReference type="ARBA" id="ARBA00022741"/>
    </source>
</evidence>
<dbReference type="PANTHER" id="PTHR24363">
    <property type="entry name" value="SERINE/THREONINE PROTEIN KINASE"/>
    <property type="match status" value="1"/>
</dbReference>
<proteinExistence type="predicted"/>
<protein>
    <recommendedName>
        <fullName evidence="1">non-specific serine/threonine protein kinase</fullName>
        <ecNumber evidence="1">2.7.11.1</ecNumber>
    </recommendedName>
</protein>
<dbReference type="Pfam" id="PF00069">
    <property type="entry name" value="Pkinase"/>
    <property type="match status" value="1"/>
</dbReference>
<keyword evidence="5" id="KW-0418">Kinase</keyword>
<dbReference type="RefSeq" id="WP_366088174.1">
    <property type="nucleotide sequence ID" value="NZ_JBFASG010000011.1"/>
</dbReference>
<evidence type="ECO:0000256" key="2">
    <source>
        <dbReference type="ARBA" id="ARBA00022527"/>
    </source>
</evidence>
<dbReference type="InterPro" id="IPR031634">
    <property type="entry name" value="PknG_rubred"/>
</dbReference>
<evidence type="ECO:0000256" key="9">
    <source>
        <dbReference type="SAM" id="MobiDB-lite"/>
    </source>
</evidence>
<dbReference type="SUPFAM" id="SSF56112">
    <property type="entry name" value="Protein kinase-like (PK-like)"/>
    <property type="match status" value="1"/>
</dbReference>
<dbReference type="SUPFAM" id="SSF48452">
    <property type="entry name" value="TPR-like"/>
    <property type="match status" value="1"/>
</dbReference>
<comment type="catalytic activity">
    <reaction evidence="7">
        <text>L-threonyl-[protein] + ATP = O-phospho-L-threonyl-[protein] + ADP + H(+)</text>
        <dbReference type="Rhea" id="RHEA:46608"/>
        <dbReference type="Rhea" id="RHEA-COMP:11060"/>
        <dbReference type="Rhea" id="RHEA-COMP:11605"/>
        <dbReference type="ChEBI" id="CHEBI:15378"/>
        <dbReference type="ChEBI" id="CHEBI:30013"/>
        <dbReference type="ChEBI" id="CHEBI:30616"/>
        <dbReference type="ChEBI" id="CHEBI:61977"/>
        <dbReference type="ChEBI" id="CHEBI:456216"/>
        <dbReference type="EC" id="2.7.11.1"/>
    </reaction>
</comment>